<dbReference type="InterPro" id="IPR036055">
    <property type="entry name" value="LDL_receptor-like_sf"/>
</dbReference>
<reference evidence="11 12" key="1">
    <citation type="submission" date="2020-06" db="EMBL/GenBank/DDBJ databases">
        <authorList>
            <person name="Li R."/>
            <person name="Bekaert M."/>
        </authorList>
    </citation>
    <scope>NUCLEOTIDE SEQUENCE [LARGE SCALE GENOMIC DNA]</scope>
    <source>
        <strain evidence="12">wild</strain>
    </source>
</reference>
<feature type="disulfide bond" evidence="9">
    <location>
        <begin position="54"/>
        <end position="66"/>
    </location>
</feature>
<evidence type="ECO:0000256" key="5">
    <source>
        <dbReference type="ARBA" id="ARBA00023136"/>
    </source>
</evidence>
<protein>
    <submittedName>
        <fullName evidence="11">LRP2</fullName>
    </submittedName>
</protein>
<dbReference type="InterPro" id="IPR051221">
    <property type="entry name" value="LDLR-related"/>
</dbReference>
<dbReference type="Gene3D" id="4.10.400.10">
    <property type="entry name" value="Low-density Lipoprotein Receptor"/>
    <property type="match status" value="3"/>
</dbReference>
<keyword evidence="6 9" id="KW-1015">Disulfide bond</keyword>
<evidence type="ECO:0000256" key="4">
    <source>
        <dbReference type="ARBA" id="ARBA00022989"/>
    </source>
</evidence>
<keyword evidence="12" id="KW-1185">Reference proteome</keyword>
<comment type="caution">
    <text evidence="9">Lacks conserved residue(s) required for the propagation of feature annotation.</text>
</comment>
<feature type="disulfide bond" evidence="9">
    <location>
        <begin position="61"/>
        <end position="79"/>
    </location>
</feature>
<gene>
    <name evidence="11" type="ORF">MCOR_19432</name>
</gene>
<comment type="subcellular location">
    <subcellularLocation>
        <location evidence="1">Membrane</location>
        <topology evidence="1">Single-pass membrane protein</topology>
    </subcellularLocation>
</comment>
<evidence type="ECO:0000313" key="12">
    <source>
        <dbReference type="Proteomes" id="UP000507470"/>
    </source>
</evidence>
<keyword evidence="10" id="KW-0732">Signal</keyword>
<dbReference type="SMART" id="SM00192">
    <property type="entry name" value="LDLa"/>
    <property type="match status" value="3"/>
</dbReference>
<dbReference type="AlphaFoldDB" id="A0A6J8BLN0"/>
<dbReference type="GO" id="GO:0043235">
    <property type="term" value="C:receptor complex"/>
    <property type="evidence" value="ECO:0007669"/>
    <property type="project" value="TreeGrafter"/>
</dbReference>
<keyword evidence="4" id="KW-1133">Transmembrane helix</keyword>
<evidence type="ECO:0000256" key="10">
    <source>
        <dbReference type="SAM" id="SignalP"/>
    </source>
</evidence>
<feature type="disulfide bond" evidence="9">
    <location>
        <begin position="17"/>
        <end position="29"/>
    </location>
</feature>
<dbReference type="PROSITE" id="PS01209">
    <property type="entry name" value="LDLRA_1"/>
    <property type="match status" value="1"/>
</dbReference>
<keyword evidence="2" id="KW-0812">Transmembrane</keyword>
<feature type="chain" id="PRO_5027074322" evidence="10">
    <location>
        <begin position="17"/>
        <end position="194"/>
    </location>
</feature>
<evidence type="ECO:0000313" key="11">
    <source>
        <dbReference type="EMBL" id="CAC5383714.1"/>
    </source>
</evidence>
<dbReference type="GO" id="GO:0005886">
    <property type="term" value="C:plasma membrane"/>
    <property type="evidence" value="ECO:0007669"/>
    <property type="project" value="TreeGrafter"/>
</dbReference>
<name>A0A6J8BLN0_MYTCO</name>
<dbReference type="PROSITE" id="PS50068">
    <property type="entry name" value="LDLRA_2"/>
    <property type="match status" value="3"/>
</dbReference>
<evidence type="ECO:0000256" key="9">
    <source>
        <dbReference type="PROSITE-ProRule" id="PRU00124"/>
    </source>
</evidence>
<evidence type="ECO:0000256" key="6">
    <source>
        <dbReference type="ARBA" id="ARBA00023157"/>
    </source>
</evidence>
<dbReference type="SUPFAM" id="SSF57424">
    <property type="entry name" value="LDL receptor-like module"/>
    <property type="match status" value="3"/>
</dbReference>
<evidence type="ECO:0000256" key="1">
    <source>
        <dbReference type="ARBA" id="ARBA00004167"/>
    </source>
</evidence>
<dbReference type="GO" id="GO:0005041">
    <property type="term" value="F:low-density lipoprotein particle receptor activity"/>
    <property type="evidence" value="ECO:0007669"/>
    <property type="project" value="TreeGrafter"/>
</dbReference>
<keyword evidence="7" id="KW-0675">Receptor</keyword>
<evidence type="ECO:0000256" key="7">
    <source>
        <dbReference type="ARBA" id="ARBA00023170"/>
    </source>
</evidence>
<sequence>MKVILLFGLFVGTAFCCSYDQYTCGDGECISRDYQCDSWVDCSKGEDDMGCPGCSYDQYTCGDGECISGNYQCDSWVDCSKGEDDMGCPGCDSDRFLCDNGDWCVKWYGICDGEDDCGDNSDERGCSNLCWYNLPYSKRGLTSASDDKVVSRSINKRGKVEAAGTNVYKKKNEAEKTVHKLEKLRLLSRGKDDK</sequence>
<dbReference type="PANTHER" id="PTHR22722:SF5">
    <property type="entry name" value="LOW-DENSITY LIPOPROTEIN RECEPTOR-RELATED PROTEIN 1B"/>
    <property type="match status" value="1"/>
</dbReference>
<dbReference type="OrthoDB" id="10017719at2759"/>
<evidence type="ECO:0000256" key="2">
    <source>
        <dbReference type="ARBA" id="ARBA00022692"/>
    </source>
</evidence>
<feature type="disulfide bond" evidence="9">
    <location>
        <begin position="111"/>
        <end position="126"/>
    </location>
</feature>
<dbReference type="InterPro" id="IPR002172">
    <property type="entry name" value="LDrepeatLR_classA_rpt"/>
</dbReference>
<feature type="disulfide bond" evidence="9">
    <location>
        <begin position="36"/>
        <end position="51"/>
    </location>
</feature>
<evidence type="ECO:0000256" key="8">
    <source>
        <dbReference type="ARBA" id="ARBA00023180"/>
    </source>
</evidence>
<keyword evidence="3" id="KW-0677">Repeat</keyword>
<dbReference type="Pfam" id="PF00057">
    <property type="entry name" value="Ldl_recept_a"/>
    <property type="match status" value="3"/>
</dbReference>
<accession>A0A6J8BLN0</accession>
<organism evidence="11 12">
    <name type="scientific">Mytilus coruscus</name>
    <name type="common">Sea mussel</name>
    <dbReference type="NCBI Taxonomy" id="42192"/>
    <lineage>
        <taxon>Eukaryota</taxon>
        <taxon>Metazoa</taxon>
        <taxon>Spiralia</taxon>
        <taxon>Lophotrochozoa</taxon>
        <taxon>Mollusca</taxon>
        <taxon>Bivalvia</taxon>
        <taxon>Autobranchia</taxon>
        <taxon>Pteriomorphia</taxon>
        <taxon>Mytilida</taxon>
        <taxon>Mytiloidea</taxon>
        <taxon>Mytilidae</taxon>
        <taxon>Mytilinae</taxon>
        <taxon>Mytilus</taxon>
    </lineage>
</organism>
<dbReference type="EMBL" id="CACVKT020003438">
    <property type="protein sequence ID" value="CAC5383714.1"/>
    <property type="molecule type" value="Genomic_DNA"/>
</dbReference>
<feature type="disulfide bond" evidence="9">
    <location>
        <begin position="73"/>
        <end position="88"/>
    </location>
</feature>
<proteinExistence type="predicted"/>
<feature type="signal peptide" evidence="10">
    <location>
        <begin position="1"/>
        <end position="16"/>
    </location>
</feature>
<keyword evidence="5" id="KW-0472">Membrane</keyword>
<dbReference type="PANTHER" id="PTHR22722">
    <property type="entry name" value="LOW-DENSITY LIPOPROTEIN RECEPTOR-RELATED PROTEIN 2-RELATED"/>
    <property type="match status" value="1"/>
</dbReference>
<dbReference type="CDD" id="cd00112">
    <property type="entry name" value="LDLa"/>
    <property type="match status" value="3"/>
</dbReference>
<dbReference type="Proteomes" id="UP000507470">
    <property type="component" value="Unassembled WGS sequence"/>
</dbReference>
<dbReference type="PRINTS" id="PR00261">
    <property type="entry name" value="LDLRECEPTOR"/>
</dbReference>
<feature type="disulfide bond" evidence="9">
    <location>
        <begin position="24"/>
        <end position="42"/>
    </location>
</feature>
<dbReference type="InterPro" id="IPR023415">
    <property type="entry name" value="LDLR_class-A_CS"/>
</dbReference>
<evidence type="ECO:0000256" key="3">
    <source>
        <dbReference type="ARBA" id="ARBA00022737"/>
    </source>
</evidence>
<keyword evidence="8" id="KW-0325">Glycoprotein</keyword>